<feature type="compositionally biased region" description="Low complexity" evidence="1">
    <location>
        <begin position="45"/>
        <end position="57"/>
    </location>
</feature>
<dbReference type="AlphaFoldDB" id="A0A1D6Q415"/>
<gene>
    <name evidence="2" type="ORF">ZEAMMB73_Zm00001d050950</name>
</gene>
<dbReference type="EMBL" id="CM000780">
    <property type="protein sequence ID" value="AQK53297.1"/>
    <property type="molecule type" value="Genomic_DNA"/>
</dbReference>
<proteinExistence type="predicted"/>
<reference evidence="2" key="1">
    <citation type="submission" date="2015-12" db="EMBL/GenBank/DDBJ databases">
        <title>Update maize B73 reference genome by single molecule sequencing technologies.</title>
        <authorList>
            <consortium name="Maize Genome Sequencing Project"/>
            <person name="Ware D."/>
        </authorList>
    </citation>
    <scope>NUCLEOTIDE SEQUENCE</scope>
    <source>
        <tissue evidence="2">Seedling</tissue>
    </source>
</reference>
<organism evidence="2">
    <name type="scientific">Zea mays</name>
    <name type="common">Maize</name>
    <dbReference type="NCBI Taxonomy" id="4577"/>
    <lineage>
        <taxon>Eukaryota</taxon>
        <taxon>Viridiplantae</taxon>
        <taxon>Streptophyta</taxon>
        <taxon>Embryophyta</taxon>
        <taxon>Tracheophyta</taxon>
        <taxon>Spermatophyta</taxon>
        <taxon>Magnoliopsida</taxon>
        <taxon>Liliopsida</taxon>
        <taxon>Poales</taxon>
        <taxon>Poaceae</taxon>
        <taxon>PACMAD clade</taxon>
        <taxon>Panicoideae</taxon>
        <taxon>Andropogonodae</taxon>
        <taxon>Andropogoneae</taxon>
        <taxon>Tripsacinae</taxon>
        <taxon>Zea</taxon>
    </lineage>
</organism>
<protein>
    <submittedName>
        <fullName evidence="2">Uncharacterized protein</fullName>
    </submittedName>
</protein>
<sequence length="145" mass="15762">MWPPHGSFISGIRSRVVASPRSTVVMLSRPLSGAPSPPRLRPPQETTEALTNSTTTEGARVCRRPDPLCWRAASVRRGRGVVVGAVGARVRVRGRRCRHAVVSDSGGSARASLVVGRFCVRMKGGYGWSREACNGQHALYWHNEC</sequence>
<accession>A0A1D6Q415</accession>
<evidence type="ECO:0000256" key="1">
    <source>
        <dbReference type="SAM" id="MobiDB-lite"/>
    </source>
</evidence>
<name>A0A1D6Q415_MAIZE</name>
<evidence type="ECO:0000313" key="2">
    <source>
        <dbReference type="EMBL" id="AQK53297.1"/>
    </source>
</evidence>
<dbReference type="EMBL" id="CM000780">
    <property type="protein sequence ID" value="AQK53300.1"/>
    <property type="molecule type" value="Genomic_DNA"/>
</dbReference>
<feature type="region of interest" description="Disordered" evidence="1">
    <location>
        <begin position="28"/>
        <end position="58"/>
    </location>
</feature>